<evidence type="ECO:0000256" key="1">
    <source>
        <dbReference type="SAM" id="SignalP"/>
    </source>
</evidence>
<dbReference type="EMBL" id="SLVM01000003">
    <property type="protein sequence ID" value="TCM87130.1"/>
    <property type="molecule type" value="Genomic_DNA"/>
</dbReference>
<evidence type="ECO:0000313" key="2">
    <source>
        <dbReference type="EMBL" id="TCM87130.1"/>
    </source>
</evidence>
<protein>
    <recommendedName>
        <fullName evidence="4">UrcA family protein</fullName>
    </recommendedName>
</protein>
<dbReference type="RefSeq" id="WP_132693631.1">
    <property type="nucleotide sequence ID" value="NZ_SLVM01000003.1"/>
</dbReference>
<comment type="caution">
    <text evidence="2">The sequence shown here is derived from an EMBL/GenBank/DDBJ whole genome shotgun (WGS) entry which is preliminary data.</text>
</comment>
<gene>
    <name evidence="2" type="ORF">EV216_103208</name>
</gene>
<accession>A0A4R1Z0M7</accession>
<organism evidence="2 3">
    <name type="scientific">Rhodovulum steppense</name>
    <dbReference type="NCBI Taxonomy" id="540251"/>
    <lineage>
        <taxon>Bacteria</taxon>
        <taxon>Pseudomonadati</taxon>
        <taxon>Pseudomonadota</taxon>
        <taxon>Alphaproteobacteria</taxon>
        <taxon>Rhodobacterales</taxon>
        <taxon>Paracoccaceae</taxon>
        <taxon>Rhodovulum</taxon>
    </lineage>
</organism>
<proteinExistence type="predicted"/>
<reference evidence="2 3" key="1">
    <citation type="submission" date="2019-03" db="EMBL/GenBank/DDBJ databases">
        <title>Genomic Encyclopedia of Type Strains, Phase IV (KMG-IV): sequencing the most valuable type-strain genomes for metagenomic binning, comparative biology and taxonomic classification.</title>
        <authorList>
            <person name="Goeker M."/>
        </authorList>
    </citation>
    <scope>NUCLEOTIDE SEQUENCE [LARGE SCALE GENOMIC DNA]</scope>
    <source>
        <strain evidence="2 3">DSM 21153</strain>
    </source>
</reference>
<dbReference type="Proteomes" id="UP000295277">
    <property type="component" value="Unassembled WGS sequence"/>
</dbReference>
<keyword evidence="1" id="KW-0732">Signal</keyword>
<dbReference type="AlphaFoldDB" id="A0A4R1Z0M7"/>
<name>A0A4R1Z0M7_9RHOB</name>
<keyword evidence="3" id="KW-1185">Reference proteome</keyword>
<sequence>MKRSIEIAAATLALTLAAPPALPWSCASDEPLAATATPEDRERIAAEIARQRALAEAMDCIAAGRADCPAMPALTPVGAQAGQ</sequence>
<feature type="chain" id="PRO_5020888887" description="UrcA family protein" evidence="1">
    <location>
        <begin position="24"/>
        <end position="83"/>
    </location>
</feature>
<feature type="signal peptide" evidence="1">
    <location>
        <begin position="1"/>
        <end position="23"/>
    </location>
</feature>
<evidence type="ECO:0008006" key="4">
    <source>
        <dbReference type="Google" id="ProtNLM"/>
    </source>
</evidence>
<evidence type="ECO:0000313" key="3">
    <source>
        <dbReference type="Proteomes" id="UP000295277"/>
    </source>
</evidence>